<sequence>MWLDRGWMDEAVLPARGESVGCEKSGVLLPWKEDRGEPLLGAVRSRESALAVEVRRVGVATLAGEALAELLDMLVEVGVTALQSFEEAVDVEGGAHGAVVKEEVEVTEAIADGVVSEEAAGVEAAGEPGGVGLQQGGGVGDEALAFAALLGEALALFGGEAG</sequence>
<reference evidence="1" key="1">
    <citation type="submission" date="2024-01" db="EMBL/GenBank/DDBJ databases">
        <title>Synechococcus elongatus PCC 11802, a close yet different native of Synechococcus elongatus PCC 11801.</title>
        <authorList>
            <person name="Jaiswal D."/>
            <person name="Sengupta A."/>
            <person name="Sengupta S."/>
            <person name="Pakrasi H.B."/>
            <person name="Wangikar P."/>
        </authorList>
    </citation>
    <scope>NUCLEOTIDE SEQUENCE</scope>
    <source>
        <strain evidence="1">PCC 11802</strain>
    </source>
</reference>
<dbReference type="EMBL" id="CP034671">
    <property type="protein sequence ID" value="QFZ92968.2"/>
    <property type="molecule type" value="Genomic_DNA"/>
</dbReference>
<proteinExistence type="predicted"/>
<name>A0AAT9K3Y7_SYNEL</name>
<protein>
    <submittedName>
        <fullName evidence="1">Uncharacterized protein</fullName>
    </submittedName>
</protein>
<organism evidence="1">
    <name type="scientific">Synechococcus elongatus PCC 11802</name>
    <dbReference type="NCBI Taxonomy" id="2283154"/>
    <lineage>
        <taxon>Bacteria</taxon>
        <taxon>Bacillati</taxon>
        <taxon>Cyanobacteriota</taxon>
        <taxon>Cyanophyceae</taxon>
        <taxon>Synechococcales</taxon>
        <taxon>Synechococcaceae</taxon>
        <taxon>Synechococcus</taxon>
    </lineage>
</organism>
<dbReference type="AlphaFoldDB" id="A0AAT9K3Y7"/>
<evidence type="ECO:0000313" key="1">
    <source>
        <dbReference type="EMBL" id="QFZ92968.2"/>
    </source>
</evidence>
<gene>
    <name evidence="1" type="ORF">EKO22_12155</name>
</gene>
<dbReference type="RefSeq" id="WP_208678140.1">
    <property type="nucleotide sequence ID" value="NZ_CP034671.2"/>
</dbReference>
<accession>A0AAT9K3Y7</accession>